<dbReference type="EMBL" id="CTRP01000014">
    <property type="protein sequence ID" value="CQR74261.1"/>
    <property type="molecule type" value="Genomic_DNA"/>
</dbReference>
<keyword evidence="3" id="KW-1185">Reference proteome</keyword>
<evidence type="ECO:0000256" key="1">
    <source>
        <dbReference type="SAM" id="Phobius"/>
    </source>
</evidence>
<proteinExistence type="predicted"/>
<accession>A0A0U1L3J2</accession>
<evidence type="ECO:0000313" key="2">
    <source>
        <dbReference type="EMBL" id="CQR74261.1"/>
    </source>
</evidence>
<gene>
    <name evidence="2" type="ORF">SpAn4DRAFT_0723</name>
</gene>
<dbReference type="AlphaFoldDB" id="A0A0U1L3J2"/>
<keyword evidence="1" id="KW-0472">Membrane</keyword>
<organism evidence="2 3">
    <name type="scientific">Sporomusa ovata</name>
    <dbReference type="NCBI Taxonomy" id="2378"/>
    <lineage>
        <taxon>Bacteria</taxon>
        <taxon>Bacillati</taxon>
        <taxon>Bacillota</taxon>
        <taxon>Negativicutes</taxon>
        <taxon>Selenomonadales</taxon>
        <taxon>Sporomusaceae</taxon>
        <taxon>Sporomusa</taxon>
    </lineage>
</organism>
<sequence>MVVVVTLMALLTPPESDTVTVPFIILFLYTSISPNFCAFVAQSIIDWT</sequence>
<evidence type="ECO:0000313" key="3">
    <source>
        <dbReference type="Proteomes" id="UP000049855"/>
    </source>
</evidence>
<dbReference type="Proteomes" id="UP000049855">
    <property type="component" value="Unassembled WGS sequence"/>
</dbReference>
<reference evidence="3" key="1">
    <citation type="submission" date="2015-03" db="EMBL/GenBank/DDBJ databases">
        <authorList>
            <person name="Nijsse Bart"/>
        </authorList>
    </citation>
    <scope>NUCLEOTIDE SEQUENCE [LARGE SCALE GENOMIC DNA]</scope>
</reference>
<keyword evidence="1" id="KW-1133">Transmembrane helix</keyword>
<keyword evidence="1" id="KW-0812">Transmembrane</keyword>
<name>A0A0U1L3J2_9FIRM</name>
<protein>
    <submittedName>
        <fullName evidence="2">Uncharacterized protein</fullName>
    </submittedName>
</protein>
<feature type="transmembrane region" description="Helical" evidence="1">
    <location>
        <begin position="26"/>
        <end position="45"/>
    </location>
</feature>